<accession>A0A6M0CW69</accession>
<organism evidence="1 2">
    <name type="scientific">Spongiivirga citrea</name>
    <dbReference type="NCBI Taxonomy" id="1481457"/>
    <lineage>
        <taxon>Bacteria</taxon>
        <taxon>Pseudomonadati</taxon>
        <taxon>Bacteroidota</taxon>
        <taxon>Flavobacteriia</taxon>
        <taxon>Flavobacteriales</taxon>
        <taxon>Flavobacteriaceae</taxon>
        <taxon>Spongiivirga</taxon>
    </lineage>
</organism>
<sequence>MSLCFAHLSFAQVSANKTQSNFWENVRFGGGVGLSFGDGFFSGSLAPSAIYQFSPQFATGLGLSGSYVKSRNDFSSTVLGASILNFYSPIPEIQTSAEFEILNVDRNFESDFIDENYWYPALYLGLGYNTGNVTVGIRYDVLYDENDSIYAEPYAPFVRVFF</sequence>
<dbReference type="EMBL" id="JAABOQ010000005">
    <property type="protein sequence ID" value="NER18020.1"/>
    <property type="molecule type" value="Genomic_DNA"/>
</dbReference>
<reference evidence="1 2" key="1">
    <citation type="submission" date="2020-01" db="EMBL/GenBank/DDBJ databases">
        <title>Spongiivirga citrea KCTC 32990T.</title>
        <authorList>
            <person name="Wang G."/>
        </authorList>
    </citation>
    <scope>NUCLEOTIDE SEQUENCE [LARGE SCALE GENOMIC DNA]</scope>
    <source>
        <strain evidence="1 2">KCTC 32990</strain>
    </source>
</reference>
<name>A0A6M0CW69_9FLAO</name>
<gene>
    <name evidence="1" type="ORF">GWK10_12410</name>
</gene>
<dbReference type="Proteomes" id="UP000474296">
    <property type="component" value="Unassembled WGS sequence"/>
</dbReference>
<protein>
    <submittedName>
        <fullName evidence="1">Alpha-ketoglutarate decarboxylase</fullName>
    </submittedName>
</protein>
<comment type="caution">
    <text evidence="1">The sequence shown here is derived from an EMBL/GenBank/DDBJ whole genome shotgun (WGS) entry which is preliminary data.</text>
</comment>
<proteinExistence type="predicted"/>
<dbReference type="AlphaFoldDB" id="A0A6M0CW69"/>
<keyword evidence="2" id="KW-1185">Reference proteome</keyword>
<evidence type="ECO:0000313" key="2">
    <source>
        <dbReference type="Proteomes" id="UP000474296"/>
    </source>
</evidence>
<evidence type="ECO:0000313" key="1">
    <source>
        <dbReference type="EMBL" id="NER18020.1"/>
    </source>
</evidence>